<protein>
    <submittedName>
        <fullName evidence="7">ABC transporter ATP-binding protein</fullName>
    </submittedName>
</protein>
<dbReference type="InterPro" id="IPR003593">
    <property type="entry name" value="AAA+_ATPase"/>
</dbReference>
<evidence type="ECO:0000256" key="4">
    <source>
        <dbReference type="ARBA" id="ARBA00022840"/>
    </source>
</evidence>
<dbReference type="GO" id="GO:0005524">
    <property type="term" value="F:ATP binding"/>
    <property type="evidence" value="ECO:0007669"/>
    <property type="project" value="UniProtKB-KW"/>
</dbReference>
<dbReference type="Pfam" id="PF00005">
    <property type="entry name" value="ABC_tran"/>
    <property type="match status" value="1"/>
</dbReference>
<reference evidence="7 8" key="1">
    <citation type="journal article" date="2019" name="Nat. Microbiol.">
        <title>Mediterranean grassland soil C-N compound turnover is dependent on rainfall and depth, and is mediated by genomically divergent microorganisms.</title>
        <authorList>
            <person name="Diamond S."/>
            <person name="Andeer P.F."/>
            <person name="Li Z."/>
            <person name="Crits-Christoph A."/>
            <person name="Burstein D."/>
            <person name="Anantharaman K."/>
            <person name="Lane K.R."/>
            <person name="Thomas B.C."/>
            <person name="Pan C."/>
            <person name="Northen T.R."/>
            <person name="Banfield J.F."/>
        </authorList>
    </citation>
    <scope>NUCLEOTIDE SEQUENCE [LARGE SCALE GENOMIC DNA]</scope>
    <source>
        <strain evidence="7">NP_7</strain>
    </source>
</reference>
<keyword evidence="3" id="KW-0547">Nucleotide-binding</keyword>
<dbReference type="SUPFAM" id="SSF52540">
    <property type="entry name" value="P-loop containing nucleoside triphosphate hydrolases"/>
    <property type="match status" value="1"/>
</dbReference>
<dbReference type="InterPro" id="IPR027417">
    <property type="entry name" value="P-loop_NTPase"/>
</dbReference>
<dbReference type="AlphaFoldDB" id="A0A537JDI2"/>
<comment type="caution">
    <text evidence="7">The sequence shown here is derived from an EMBL/GenBank/DDBJ whole genome shotgun (WGS) entry which is preliminary data.</text>
</comment>
<keyword evidence="5" id="KW-0029">Amino-acid transport</keyword>
<proteinExistence type="inferred from homology"/>
<dbReference type="GO" id="GO:0015658">
    <property type="term" value="F:branched-chain amino acid transmembrane transporter activity"/>
    <property type="evidence" value="ECO:0007669"/>
    <property type="project" value="TreeGrafter"/>
</dbReference>
<dbReference type="CDD" id="cd03224">
    <property type="entry name" value="ABC_TM1139_LivF_branched"/>
    <property type="match status" value="1"/>
</dbReference>
<dbReference type="InterPro" id="IPR003439">
    <property type="entry name" value="ABC_transporter-like_ATP-bd"/>
</dbReference>
<feature type="domain" description="ABC transporter" evidence="6">
    <location>
        <begin position="2"/>
        <end position="237"/>
    </location>
</feature>
<evidence type="ECO:0000259" key="6">
    <source>
        <dbReference type="PROSITE" id="PS50893"/>
    </source>
</evidence>
<dbReference type="GO" id="GO:0016887">
    <property type="term" value="F:ATP hydrolysis activity"/>
    <property type="evidence" value="ECO:0007669"/>
    <property type="project" value="InterPro"/>
</dbReference>
<name>A0A537JDI2_9BACT</name>
<evidence type="ECO:0000313" key="8">
    <source>
        <dbReference type="Proteomes" id="UP000320048"/>
    </source>
</evidence>
<dbReference type="PANTHER" id="PTHR43820:SF4">
    <property type="entry name" value="HIGH-AFFINITY BRANCHED-CHAIN AMINO ACID TRANSPORT ATP-BINDING PROTEIN LIVF"/>
    <property type="match status" value="1"/>
</dbReference>
<dbReference type="SMART" id="SM00382">
    <property type="entry name" value="AAA"/>
    <property type="match status" value="1"/>
</dbReference>
<evidence type="ECO:0000256" key="2">
    <source>
        <dbReference type="ARBA" id="ARBA00022448"/>
    </source>
</evidence>
<gene>
    <name evidence="7" type="ORF">E6H04_06840</name>
</gene>
<accession>A0A537JDI2</accession>
<comment type="similarity">
    <text evidence="1">Belongs to the ABC transporter superfamily.</text>
</comment>
<dbReference type="Proteomes" id="UP000320048">
    <property type="component" value="Unassembled WGS sequence"/>
</dbReference>
<dbReference type="PANTHER" id="PTHR43820">
    <property type="entry name" value="HIGH-AFFINITY BRANCHED-CHAIN AMINO ACID TRANSPORT ATP-BINDING PROTEIN LIVF"/>
    <property type="match status" value="1"/>
</dbReference>
<dbReference type="GO" id="GO:0015807">
    <property type="term" value="P:L-amino acid transport"/>
    <property type="evidence" value="ECO:0007669"/>
    <property type="project" value="TreeGrafter"/>
</dbReference>
<sequence length="243" mass="26050">MLQVSGLVARRGSVEVLHGIDLEARPGEILAIIGPNGAGKSTLLGAIAGVYPARAGRITLAGRPITGLPAEAVVRLGISLVPERRQVWSGLTVREHLLLGGYHRYWRHRSEVRADVALPQGIFPRLLDLDRRLGGSLSGGEQQMLAIGRGLMARPRILLLDEPSLGLGPLIVREIVHALDRLRRAEGLTVILVEQNVKAAMATADRVAVMERGRIVLRGTPAELLAHPGIKAAYLGKGYEIAG</sequence>
<dbReference type="PROSITE" id="PS50893">
    <property type="entry name" value="ABC_TRANSPORTER_2"/>
    <property type="match status" value="1"/>
</dbReference>
<organism evidence="7 8">
    <name type="scientific">Candidatus Segetimicrobium genomatis</name>
    <dbReference type="NCBI Taxonomy" id="2569760"/>
    <lineage>
        <taxon>Bacteria</taxon>
        <taxon>Bacillati</taxon>
        <taxon>Candidatus Sysuimicrobiota</taxon>
        <taxon>Candidatus Sysuimicrobiia</taxon>
        <taxon>Candidatus Sysuimicrobiales</taxon>
        <taxon>Candidatus Segetimicrobiaceae</taxon>
        <taxon>Candidatus Segetimicrobium</taxon>
    </lineage>
</organism>
<dbReference type="InterPro" id="IPR017871">
    <property type="entry name" value="ABC_transporter-like_CS"/>
</dbReference>
<dbReference type="EMBL" id="VBAO01000174">
    <property type="protein sequence ID" value="TMI81392.1"/>
    <property type="molecule type" value="Genomic_DNA"/>
</dbReference>
<evidence type="ECO:0000313" key="7">
    <source>
        <dbReference type="EMBL" id="TMI81392.1"/>
    </source>
</evidence>
<keyword evidence="4 7" id="KW-0067">ATP-binding</keyword>
<dbReference type="InterPro" id="IPR052156">
    <property type="entry name" value="BCAA_Transport_ATP-bd_LivF"/>
</dbReference>
<dbReference type="Gene3D" id="3.40.50.300">
    <property type="entry name" value="P-loop containing nucleotide triphosphate hydrolases"/>
    <property type="match status" value="1"/>
</dbReference>
<evidence type="ECO:0000256" key="3">
    <source>
        <dbReference type="ARBA" id="ARBA00022741"/>
    </source>
</evidence>
<evidence type="ECO:0000256" key="5">
    <source>
        <dbReference type="ARBA" id="ARBA00022970"/>
    </source>
</evidence>
<dbReference type="PROSITE" id="PS00211">
    <property type="entry name" value="ABC_TRANSPORTER_1"/>
    <property type="match status" value="1"/>
</dbReference>
<evidence type="ECO:0000256" key="1">
    <source>
        <dbReference type="ARBA" id="ARBA00005417"/>
    </source>
</evidence>
<keyword evidence="2" id="KW-0813">Transport</keyword>